<keyword evidence="1" id="KW-1133">Transmembrane helix</keyword>
<accession>A0A0B7F7B8</accession>
<dbReference type="InterPro" id="IPR051035">
    <property type="entry name" value="Mito_inheritance_9"/>
</dbReference>
<keyword evidence="1" id="KW-0472">Membrane</keyword>
<dbReference type="InterPro" id="IPR011009">
    <property type="entry name" value="Kinase-like_dom_sf"/>
</dbReference>
<name>A0A0B7F7B8_THACB</name>
<keyword evidence="1" id="KW-0812">Transmembrane</keyword>
<dbReference type="Gene3D" id="3.90.1200.10">
    <property type="match status" value="1"/>
</dbReference>
<gene>
    <name evidence="3" type="ORF">RSOLAG1IB_06749</name>
</gene>
<sequence>MIFEFANFSVLFLLVAFPLILWRYQSLRPKCVLSPVQCEEFFEYTSGRWLYNEDRQLALRYVRFNVGALRRIAADAVGASYCTTMTKTHEGSFNKIFRLKFDNNQEIIAKIPTKLIPPFYTTASEVATMDYVRTVLKIPVPEIVAYSSRAHSTPVGTEFILMRPSSGTELRKLWDSMSEVGANAVINHVLHAESQFAKYHFSQIGSIYYVEDVEPALRELPLYRDGSCSQEGADRFRIGPSTEWALWRGARAELEVSRGPWPDVKSYIEGVVRIHQAWLSNHAQHPRIQVPPRCPEDLDPKTHKQLLDKLISSQIHVPLDLCANVLWHKDLHARNIMVNNTSPPSIELIDWQSVSVGPMFQQATFAIFVQYHGDPRIDLYNNAQLPDNFGSLPWHERIYLRHQRQLALRHLYYCSKMENRSLSAQTWAHDTHLRSAIDESSRTWDLGTRPFRKHMSNIATAMGNDALMDRFIDDDDTQAYQDRVALLYKELGVEGDGWVSTEHYDDIHVLNQEHMRNWDEMVAGGPYPITDGAPSWFVT</sequence>
<dbReference type="PANTHER" id="PTHR36091">
    <property type="entry name" value="ALTERED INHERITANCE OF MITOCHONDRIA PROTEIN 9, MITOCHONDRIAL"/>
    <property type="match status" value="1"/>
</dbReference>
<dbReference type="Pfam" id="PF01636">
    <property type="entry name" value="APH"/>
    <property type="match status" value="1"/>
</dbReference>
<protein>
    <submittedName>
        <fullName evidence="3">Altered inheritance of mitochondria protein 9, mitochondrial</fullName>
    </submittedName>
</protein>
<reference evidence="3 4" key="1">
    <citation type="submission" date="2014-11" db="EMBL/GenBank/DDBJ databases">
        <authorList>
            <person name="Wibberg Daniel"/>
        </authorList>
    </citation>
    <scope>NUCLEOTIDE SEQUENCE [LARGE SCALE GENOMIC DNA]</scope>
    <source>
        <strain evidence="3">Rhizoctonia solani AG1-IB 7/3/14</strain>
    </source>
</reference>
<dbReference type="SUPFAM" id="SSF56112">
    <property type="entry name" value="Protein kinase-like (PK-like)"/>
    <property type="match status" value="1"/>
</dbReference>
<proteinExistence type="predicted"/>
<evidence type="ECO:0000256" key="1">
    <source>
        <dbReference type="SAM" id="Phobius"/>
    </source>
</evidence>
<dbReference type="EMBL" id="LN679113">
    <property type="protein sequence ID" value="CEL53966.1"/>
    <property type="molecule type" value="Genomic_DNA"/>
</dbReference>
<feature type="domain" description="Aminoglycoside phosphotransferase" evidence="2">
    <location>
        <begin position="94"/>
        <end position="361"/>
    </location>
</feature>
<dbReference type="PANTHER" id="PTHR36091:SF2">
    <property type="entry name" value="AMINOGLYCOSIDE PHOSPHOTRANSFERASE DOMAIN-CONTAINING PROTEIN"/>
    <property type="match status" value="1"/>
</dbReference>
<organism evidence="3 4">
    <name type="scientific">Thanatephorus cucumeris (strain AG1-IB / isolate 7/3/14)</name>
    <name type="common">Lettuce bottom rot fungus</name>
    <name type="synonym">Rhizoctonia solani</name>
    <dbReference type="NCBI Taxonomy" id="1108050"/>
    <lineage>
        <taxon>Eukaryota</taxon>
        <taxon>Fungi</taxon>
        <taxon>Dikarya</taxon>
        <taxon>Basidiomycota</taxon>
        <taxon>Agaricomycotina</taxon>
        <taxon>Agaricomycetes</taxon>
        <taxon>Cantharellales</taxon>
        <taxon>Ceratobasidiaceae</taxon>
        <taxon>Rhizoctonia</taxon>
        <taxon>Rhizoctonia solani AG-1</taxon>
    </lineage>
</organism>
<dbReference type="InterPro" id="IPR002575">
    <property type="entry name" value="Aminoglycoside_PTrfase"/>
</dbReference>
<keyword evidence="4" id="KW-1185">Reference proteome</keyword>
<dbReference type="STRING" id="1108050.A0A0B7F7B8"/>
<evidence type="ECO:0000313" key="4">
    <source>
        <dbReference type="Proteomes" id="UP000059188"/>
    </source>
</evidence>
<feature type="transmembrane region" description="Helical" evidence="1">
    <location>
        <begin position="6"/>
        <end position="24"/>
    </location>
</feature>
<dbReference type="GO" id="GO:0005739">
    <property type="term" value="C:mitochondrion"/>
    <property type="evidence" value="ECO:0007669"/>
    <property type="project" value="TreeGrafter"/>
</dbReference>
<evidence type="ECO:0000259" key="2">
    <source>
        <dbReference type="Pfam" id="PF01636"/>
    </source>
</evidence>
<dbReference type="Proteomes" id="UP000059188">
    <property type="component" value="Unassembled WGS sequence"/>
</dbReference>
<dbReference type="AlphaFoldDB" id="A0A0B7F7B8"/>
<dbReference type="OrthoDB" id="2968323at2759"/>
<evidence type="ECO:0000313" key="3">
    <source>
        <dbReference type="EMBL" id="CEL53966.1"/>
    </source>
</evidence>